<comment type="caution">
    <text evidence="1">The sequence shown here is derived from an EMBL/GenBank/DDBJ whole genome shotgun (WGS) entry which is preliminary data.</text>
</comment>
<dbReference type="AlphaFoldDB" id="A0A0E9N5B8"/>
<proteinExistence type="predicted"/>
<accession>A0A0E9N5B8</accession>
<dbReference type="RefSeq" id="WP_046370867.1">
    <property type="nucleotide sequence ID" value="NZ_BBWV01000004.1"/>
</dbReference>
<gene>
    <name evidence="1" type="ORF">FPE01S_04_01140</name>
</gene>
<dbReference type="OrthoDB" id="1081439at2"/>
<sequence>MGHFIIDLPGNMYGDVRFGTIRRKSFSLAFWKKKPAFNEKRIGYIVNVSGAAEGIKRYQFLKTTDGHWTTQDLENFHVAPDDVMTMAIKAAIDQEELNQ</sequence>
<evidence type="ECO:0000313" key="2">
    <source>
        <dbReference type="Proteomes" id="UP000033121"/>
    </source>
</evidence>
<evidence type="ECO:0000313" key="1">
    <source>
        <dbReference type="EMBL" id="GAO44871.1"/>
    </source>
</evidence>
<dbReference type="Proteomes" id="UP000033121">
    <property type="component" value="Unassembled WGS sequence"/>
</dbReference>
<organism evidence="1 2">
    <name type="scientific">Flavihumibacter petaseus NBRC 106054</name>
    <dbReference type="NCBI Taxonomy" id="1220578"/>
    <lineage>
        <taxon>Bacteria</taxon>
        <taxon>Pseudomonadati</taxon>
        <taxon>Bacteroidota</taxon>
        <taxon>Chitinophagia</taxon>
        <taxon>Chitinophagales</taxon>
        <taxon>Chitinophagaceae</taxon>
        <taxon>Flavihumibacter</taxon>
    </lineage>
</organism>
<reference evidence="1 2" key="1">
    <citation type="submission" date="2015-04" db="EMBL/GenBank/DDBJ databases">
        <title>Whole genome shotgun sequence of Flavihumibacter petaseus NBRC 106054.</title>
        <authorList>
            <person name="Miyazawa S."/>
            <person name="Hosoyama A."/>
            <person name="Hashimoto M."/>
            <person name="Noguchi M."/>
            <person name="Tsuchikane K."/>
            <person name="Ohji S."/>
            <person name="Yamazoe A."/>
            <person name="Ichikawa N."/>
            <person name="Kimura A."/>
            <person name="Fujita N."/>
        </authorList>
    </citation>
    <scope>NUCLEOTIDE SEQUENCE [LARGE SCALE GENOMIC DNA]</scope>
    <source>
        <strain evidence="1 2">NBRC 106054</strain>
    </source>
</reference>
<protein>
    <submittedName>
        <fullName evidence="1">Uncharacterized protein</fullName>
    </submittedName>
</protein>
<keyword evidence="2" id="KW-1185">Reference proteome</keyword>
<name>A0A0E9N5B8_9BACT</name>
<dbReference type="EMBL" id="BBWV01000004">
    <property type="protein sequence ID" value="GAO44871.1"/>
    <property type="molecule type" value="Genomic_DNA"/>
</dbReference>